<dbReference type="AlphaFoldDB" id="A0AAE9Z0N8"/>
<gene>
    <name evidence="1" type="ORF">SG34_025580</name>
</gene>
<reference evidence="1 2" key="2">
    <citation type="journal article" date="2022" name="Mar. Drugs">
        <title>Bioassay-Guided Fractionation Leads to the Detection of Cholic Acid Generated by the Rare Thalassomonas sp.</title>
        <authorList>
            <person name="Pheiffer F."/>
            <person name="Schneider Y.K."/>
            <person name="Hansen E.H."/>
            <person name="Andersen J.H."/>
            <person name="Isaksson J."/>
            <person name="Busche T."/>
            <person name="R C."/>
            <person name="Kalinowski J."/>
            <person name="Zyl L.V."/>
            <person name="Trindade M."/>
        </authorList>
    </citation>
    <scope>NUCLEOTIDE SEQUENCE [LARGE SCALE GENOMIC DNA]</scope>
    <source>
        <strain evidence="1 2">XOM25</strain>
    </source>
</reference>
<keyword evidence="2" id="KW-1185">Reference proteome</keyword>
<sequence>MTTTISASVQSLLTKLKAGAEAEMTAEELLLLSKSVQVLSDNEDFEQALIAVAEGHLDTATAAVANATSAAESANSSLQQSAANLDLIPQVESQLTESVAELKKAVQASLDSRVKTLMGIASIEEGAASADNIRSSAVFAVYDASGDSYLVRPSYTYNTSNTESRRLEYLKLPSSGVSKSTLATHFVYRTTFEQNPETNIYYYGSSAILPLARKGDSEDIEYDIVYSSQSSATSSISAYAGIFCKSAGYTSATKPKIDINATDQWGIQTNTNHNWQNPRVLYDNNKHCLLIVDFDTGLLVEKYRDGNVVTTTEITHGEALQTYVDNGDFTVICFISHRLSWLLAQHRGTSTEETTNNSHVFDYSGFYGVLDGEVKMGSNKYSAHYRFTTDKKLEPLVYSFTSTVAYVSTNAYLTGEVTAALNDMAGNTLGIYRFKASSDYPAQHPGHMASAIVCINPYSQVGILNEHGINHNNTSRYGLGRTCKAF</sequence>
<evidence type="ECO:0000313" key="2">
    <source>
        <dbReference type="Proteomes" id="UP000032352"/>
    </source>
</evidence>
<organism evidence="1 2">
    <name type="scientific">Thalassomonas viridans</name>
    <dbReference type="NCBI Taxonomy" id="137584"/>
    <lineage>
        <taxon>Bacteria</taxon>
        <taxon>Pseudomonadati</taxon>
        <taxon>Pseudomonadota</taxon>
        <taxon>Gammaproteobacteria</taxon>
        <taxon>Alteromonadales</taxon>
        <taxon>Colwelliaceae</taxon>
        <taxon>Thalassomonas</taxon>
    </lineage>
</organism>
<dbReference type="RefSeq" id="WP_044838301.1">
    <property type="nucleotide sequence ID" value="NZ_CP059733.1"/>
</dbReference>
<accession>A0AAE9Z0N8</accession>
<dbReference type="KEGG" id="tvd:SG34_025580"/>
<dbReference type="EMBL" id="CP059733">
    <property type="protein sequence ID" value="WDE04661.1"/>
    <property type="molecule type" value="Genomic_DNA"/>
</dbReference>
<dbReference type="Proteomes" id="UP000032352">
    <property type="component" value="Chromosome"/>
</dbReference>
<reference evidence="1 2" key="1">
    <citation type="journal article" date="2015" name="Genome Announc.">
        <title>Draft Genome Sequences of Marine Isolates of Thalassomonas viridans and Thalassomonas actiniarum.</title>
        <authorList>
            <person name="Olonade I."/>
            <person name="van Zyl L.J."/>
            <person name="Trindade M."/>
        </authorList>
    </citation>
    <scope>NUCLEOTIDE SEQUENCE [LARGE SCALE GENOMIC DNA]</scope>
    <source>
        <strain evidence="1 2">XOM25</strain>
    </source>
</reference>
<name>A0AAE9Z0N8_9GAMM</name>
<evidence type="ECO:0000313" key="1">
    <source>
        <dbReference type="EMBL" id="WDE04661.1"/>
    </source>
</evidence>
<protein>
    <submittedName>
        <fullName evidence="1">Uncharacterized protein</fullName>
    </submittedName>
</protein>
<proteinExistence type="predicted"/>